<dbReference type="GO" id="GO:0019239">
    <property type="term" value="F:deaminase activity"/>
    <property type="evidence" value="ECO:0007669"/>
    <property type="project" value="TreeGrafter"/>
</dbReference>
<sequence>MVYQVENGKITEYWVQTDRLGLEEQLKHNQQAAAVKTGGKAPYTAAVAANGLLYVSGQIGTDAGGNLVNTSFEVEAQQVMQNLGNVLQTHGLAYNNLVNVTIYLTSMQQYAAINEVYSRYFTGAFPARVCIAVQELPKQARVEIAAVAALQAVK</sequence>
<dbReference type="NCBIfam" id="TIGR00004">
    <property type="entry name" value="Rid family detoxifying hydrolase"/>
    <property type="match status" value="1"/>
</dbReference>
<organism evidence="2 3">
    <name type="scientific">Deminuibacter soli</name>
    <dbReference type="NCBI Taxonomy" id="2291815"/>
    <lineage>
        <taxon>Bacteria</taxon>
        <taxon>Pseudomonadati</taxon>
        <taxon>Bacteroidota</taxon>
        <taxon>Chitinophagia</taxon>
        <taxon>Chitinophagales</taxon>
        <taxon>Chitinophagaceae</taxon>
        <taxon>Deminuibacter</taxon>
    </lineage>
</organism>
<dbReference type="PANTHER" id="PTHR11803:SF39">
    <property type="entry name" value="2-IMINOBUTANOATE_2-IMINOPROPANOATE DEAMINASE"/>
    <property type="match status" value="1"/>
</dbReference>
<evidence type="ECO:0000256" key="1">
    <source>
        <dbReference type="ARBA" id="ARBA00010552"/>
    </source>
</evidence>
<dbReference type="GO" id="GO:0005829">
    <property type="term" value="C:cytosol"/>
    <property type="evidence" value="ECO:0007669"/>
    <property type="project" value="TreeGrafter"/>
</dbReference>
<name>A0A3E1NK84_9BACT</name>
<proteinExistence type="inferred from homology"/>
<gene>
    <name evidence="2" type="ORF">DXN05_12020</name>
</gene>
<keyword evidence="3" id="KW-1185">Reference proteome</keyword>
<dbReference type="OrthoDB" id="9803101at2"/>
<dbReference type="SUPFAM" id="SSF55298">
    <property type="entry name" value="YjgF-like"/>
    <property type="match status" value="1"/>
</dbReference>
<evidence type="ECO:0000313" key="2">
    <source>
        <dbReference type="EMBL" id="RFM28347.1"/>
    </source>
</evidence>
<accession>A0A3E1NK84</accession>
<evidence type="ECO:0000313" key="3">
    <source>
        <dbReference type="Proteomes" id="UP000261284"/>
    </source>
</evidence>
<dbReference type="FunFam" id="3.30.1330.40:FF:000001">
    <property type="entry name" value="L-PSP family endoribonuclease"/>
    <property type="match status" value="1"/>
</dbReference>
<dbReference type="InterPro" id="IPR006175">
    <property type="entry name" value="YjgF/YER057c/UK114"/>
</dbReference>
<dbReference type="Gene3D" id="3.30.1330.40">
    <property type="entry name" value="RutC-like"/>
    <property type="match status" value="1"/>
</dbReference>
<dbReference type="EMBL" id="QTJU01000003">
    <property type="protein sequence ID" value="RFM28347.1"/>
    <property type="molecule type" value="Genomic_DNA"/>
</dbReference>
<dbReference type="Proteomes" id="UP000261284">
    <property type="component" value="Unassembled WGS sequence"/>
</dbReference>
<comment type="similarity">
    <text evidence="1">Belongs to the RutC family.</text>
</comment>
<dbReference type="InterPro" id="IPR035959">
    <property type="entry name" value="RutC-like_sf"/>
</dbReference>
<dbReference type="CDD" id="cd00448">
    <property type="entry name" value="YjgF_YER057c_UK114_family"/>
    <property type="match status" value="1"/>
</dbReference>
<dbReference type="Pfam" id="PF01042">
    <property type="entry name" value="Ribonuc_L-PSP"/>
    <property type="match status" value="1"/>
</dbReference>
<reference evidence="2 3" key="1">
    <citation type="submission" date="2018-08" db="EMBL/GenBank/DDBJ databases">
        <title>Chitinophagaceae sp. K23C18032701, a novel bacterium isolated from forest soil.</title>
        <authorList>
            <person name="Wang C."/>
        </authorList>
    </citation>
    <scope>NUCLEOTIDE SEQUENCE [LARGE SCALE GENOMIC DNA]</scope>
    <source>
        <strain evidence="2 3">K23C18032701</strain>
    </source>
</reference>
<dbReference type="AlphaFoldDB" id="A0A3E1NK84"/>
<dbReference type="InterPro" id="IPR006056">
    <property type="entry name" value="RidA"/>
</dbReference>
<protein>
    <submittedName>
        <fullName evidence="2">RidA family protein</fullName>
    </submittedName>
</protein>
<comment type="caution">
    <text evidence="2">The sequence shown here is derived from an EMBL/GenBank/DDBJ whole genome shotgun (WGS) entry which is preliminary data.</text>
</comment>
<dbReference type="PANTHER" id="PTHR11803">
    <property type="entry name" value="2-IMINOBUTANOATE/2-IMINOPROPANOATE DEAMINASE RIDA"/>
    <property type="match status" value="1"/>
</dbReference>